<protein>
    <submittedName>
        <fullName evidence="1">Major tail tube protein</fullName>
    </submittedName>
</protein>
<sequence length="181" mass="20179">MDRIIRGANWYCQQTNQRQRVDETTLPALSREMISMVMGGGYFGIELPAEIQPLTAEMTVNGVHEDLKSRFGREPGDWTELRYYESLLNVFPASTTGEVAAAGAPQLTGRIVFIKGLLNGFEQGGVKGMKSSGATRLRWSSIVLYHDLFNGRTVHKFDVQNNELIIDGVNYTAEHNRIIAA</sequence>
<dbReference type="EMBL" id="HG938355">
    <property type="protein sequence ID" value="CDN54766.1"/>
    <property type="molecule type" value="Genomic_DNA"/>
</dbReference>
<gene>
    <name evidence="1" type="ORF">RG1141_CH24280</name>
</gene>
<proteinExistence type="predicted"/>
<evidence type="ECO:0000313" key="2">
    <source>
        <dbReference type="Proteomes" id="UP000028186"/>
    </source>
</evidence>
<dbReference type="AlphaFoldDB" id="A0A068T9R3"/>
<evidence type="ECO:0000313" key="1">
    <source>
        <dbReference type="EMBL" id="CDN54766.1"/>
    </source>
</evidence>
<organism evidence="1 2">
    <name type="scientific">Neorhizobium galegae bv. officinalis bv. officinalis str. HAMBI 1141</name>
    <dbReference type="NCBI Taxonomy" id="1028801"/>
    <lineage>
        <taxon>Bacteria</taxon>
        <taxon>Pseudomonadati</taxon>
        <taxon>Pseudomonadota</taxon>
        <taxon>Alphaproteobacteria</taxon>
        <taxon>Hyphomicrobiales</taxon>
        <taxon>Rhizobiaceae</taxon>
        <taxon>Rhizobium/Agrobacterium group</taxon>
        <taxon>Neorhizobium</taxon>
    </lineage>
</organism>
<dbReference type="KEGG" id="ngl:RG1141_CH24280"/>
<accession>A0A068T9R3</accession>
<dbReference type="RefSeq" id="WP_038544086.1">
    <property type="nucleotide sequence ID" value="NZ_HG938355.1"/>
</dbReference>
<dbReference type="InterPro" id="IPR006498">
    <property type="entry name" value="Tail_tube"/>
</dbReference>
<name>A0A068T9R3_NEOGA</name>
<dbReference type="Pfam" id="PF04985">
    <property type="entry name" value="Phage_tube"/>
    <property type="match status" value="1"/>
</dbReference>
<dbReference type="Proteomes" id="UP000028186">
    <property type="component" value="Chromosome I"/>
</dbReference>
<dbReference type="PATRIC" id="fig|1028801.3.peg.2466"/>
<dbReference type="HOGENOM" id="CLU_1567490_0_0_5"/>
<reference evidence="2" key="1">
    <citation type="journal article" date="2014" name="BMC Genomics">
        <title>Genome sequencing of two Neorhizobium galegae strains reveals a noeT gene responsible for the unusual acetylation of the nodulation factors.</title>
        <authorList>
            <person name="Osterman J."/>
            <person name="Marsh J."/>
            <person name="Laine P.K."/>
            <person name="Zeng Z."/>
            <person name="Alatalo E."/>
            <person name="Sullivan J.T."/>
            <person name="Young J.P."/>
            <person name="Thomas-Oates J."/>
            <person name="Paulin L."/>
            <person name="Lindstrom K."/>
        </authorList>
    </citation>
    <scope>NUCLEOTIDE SEQUENCE [LARGE SCALE GENOMIC DNA]</scope>
    <source>
        <strain evidence="2">HAMBI 1141</strain>
    </source>
</reference>
<dbReference type="eggNOG" id="COG3498">
    <property type="taxonomic scope" value="Bacteria"/>
</dbReference>